<evidence type="ECO:0000313" key="3">
    <source>
        <dbReference type="EMBL" id="MFF3667603.1"/>
    </source>
</evidence>
<gene>
    <name evidence="3" type="ORF">ACFYXI_18560</name>
</gene>
<dbReference type="PROSITE" id="PS51257">
    <property type="entry name" value="PROKAR_LIPOPROTEIN"/>
    <property type="match status" value="1"/>
</dbReference>
<name>A0ABW6SUU7_9ACTN</name>
<proteinExistence type="predicted"/>
<feature type="signal peptide" evidence="2">
    <location>
        <begin position="1"/>
        <end position="21"/>
    </location>
</feature>
<feature type="region of interest" description="Disordered" evidence="1">
    <location>
        <begin position="24"/>
        <end position="49"/>
    </location>
</feature>
<sequence>MPERSTMASALLCLGALIALGGCGGAAESSQPERSAAAKAPEGDKKHQFEAAKADCMKSKGFKYVAYVQPEKQKSDEEIKRASGDYQAMLKYRGKFGFGVFAEFVYPKEGRGGGPEPEANPNREVQSKLSGAQSASYRKASDACMIVAAKRALGKDLKPGDDFYAQMNRASERAMATVDSDPGLIELAATMAGCLKDKGYAVGKTTPGAMSHRGFSEFFDQSDKLGRKQQGLSEVAPPVKDGQLKMTYRPDLSAAEAKPYLDREIKAALDDLECGKDFYAAYSPKEEAVNRKIFDEFGM</sequence>
<keyword evidence="4" id="KW-1185">Reference proteome</keyword>
<evidence type="ECO:0000313" key="4">
    <source>
        <dbReference type="Proteomes" id="UP001602013"/>
    </source>
</evidence>
<evidence type="ECO:0000256" key="1">
    <source>
        <dbReference type="SAM" id="MobiDB-lite"/>
    </source>
</evidence>
<feature type="region of interest" description="Disordered" evidence="1">
    <location>
        <begin position="110"/>
        <end position="133"/>
    </location>
</feature>
<organism evidence="3 4">
    <name type="scientific">Microtetraspora malaysiensis</name>
    <dbReference type="NCBI Taxonomy" id="161358"/>
    <lineage>
        <taxon>Bacteria</taxon>
        <taxon>Bacillati</taxon>
        <taxon>Actinomycetota</taxon>
        <taxon>Actinomycetes</taxon>
        <taxon>Streptosporangiales</taxon>
        <taxon>Streptosporangiaceae</taxon>
        <taxon>Microtetraspora</taxon>
    </lineage>
</organism>
<dbReference type="RefSeq" id="WP_387412632.1">
    <property type="nucleotide sequence ID" value="NZ_JBIASD010000011.1"/>
</dbReference>
<reference evidence="3 4" key="1">
    <citation type="submission" date="2024-10" db="EMBL/GenBank/DDBJ databases">
        <title>The Natural Products Discovery Center: Release of the First 8490 Sequenced Strains for Exploring Actinobacteria Biosynthetic Diversity.</title>
        <authorList>
            <person name="Kalkreuter E."/>
            <person name="Kautsar S.A."/>
            <person name="Yang D."/>
            <person name="Bader C.D."/>
            <person name="Teijaro C.N."/>
            <person name="Fluegel L."/>
            <person name="Davis C.M."/>
            <person name="Simpson J.R."/>
            <person name="Lauterbach L."/>
            <person name="Steele A.D."/>
            <person name="Gui C."/>
            <person name="Meng S."/>
            <person name="Li G."/>
            <person name="Viehrig K."/>
            <person name="Ye F."/>
            <person name="Su P."/>
            <person name="Kiefer A.F."/>
            <person name="Nichols A."/>
            <person name="Cepeda A.J."/>
            <person name="Yan W."/>
            <person name="Fan B."/>
            <person name="Jiang Y."/>
            <person name="Adhikari A."/>
            <person name="Zheng C.-J."/>
            <person name="Schuster L."/>
            <person name="Cowan T.M."/>
            <person name="Smanski M.J."/>
            <person name="Chevrette M.G."/>
            <person name="De Carvalho L.P.S."/>
            <person name="Shen B."/>
        </authorList>
    </citation>
    <scope>NUCLEOTIDE SEQUENCE [LARGE SCALE GENOMIC DNA]</scope>
    <source>
        <strain evidence="3 4">NPDC002173</strain>
    </source>
</reference>
<keyword evidence="2" id="KW-0732">Signal</keyword>
<protein>
    <recommendedName>
        <fullName evidence="5">Lipoprotein</fullName>
    </recommendedName>
</protein>
<dbReference type="Proteomes" id="UP001602013">
    <property type="component" value="Unassembled WGS sequence"/>
</dbReference>
<evidence type="ECO:0000256" key="2">
    <source>
        <dbReference type="SAM" id="SignalP"/>
    </source>
</evidence>
<comment type="caution">
    <text evidence="3">The sequence shown here is derived from an EMBL/GenBank/DDBJ whole genome shotgun (WGS) entry which is preliminary data.</text>
</comment>
<accession>A0ABW6SUU7</accession>
<feature type="chain" id="PRO_5045065507" description="Lipoprotein" evidence="2">
    <location>
        <begin position="22"/>
        <end position="299"/>
    </location>
</feature>
<dbReference type="EMBL" id="JBIASD010000011">
    <property type="protein sequence ID" value="MFF3667603.1"/>
    <property type="molecule type" value="Genomic_DNA"/>
</dbReference>
<evidence type="ECO:0008006" key="5">
    <source>
        <dbReference type="Google" id="ProtNLM"/>
    </source>
</evidence>